<dbReference type="AlphaFoldDB" id="V4RFP2"/>
<protein>
    <submittedName>
        <fullName evidence="4">Putative glycosyltransferase</fullName>
    </submittedName>
</protein>
<dbReference type="Pfam" id="PF12000">
    <property type="entry name" value="Glyco_trans_4_3"/>
    <property type="match status" value="1"/>
</dbReference>
<dbReference type="OrthoDB" id="9793726at2"/>
<dbReference type="PANTHER" id="PTHR46401">
    <property type="entry name" value="GLYCOSYLTRANSFERASE WBBK-RELATED"/>
    <property type="match status" value="1"/>
</dbReference>
<gene>
    <name evidence="4" type="ORF">N177_2653</name>
</gene>
<evidence type="ECO:0000259" key="3">
    <source>
        <dbReference type="Pfam" id="PF12000"/>
    </source>
</evidence>
<dbReference type="SUPFAM" id="SSF53756">
    <property type="entry name" value="UDP-Glycosyltransferase/glycogen phosphorylase"/>
    <property type="match status" value="1"/>
</dbReference>
<name>V4RFP2_9HYPH</name>
<dbReference type="EMBL" id="AWXZ01000035">
    <property type="protein sequence ID" value="ESR24204.1"/>
    <property type="molecule type" value="Genomic_DNA"/>
</dbReference>
<dbReference type="eggNOG" id="COG0438">
    <property type="taxonomic scope" value="Bacteria"/>
</dbReference>
<dbReference type="PATRIC" id="fig|631454.5.peg.2622"/>
<dbReference type="Proteomes" id="UP000017819">
    <property type="component" value="Unassembled WGS sequence"/>
</dbReference>
<dbReference type="GO" id="GO:0016757">
    <property type="term" value="F:glycosyltransferase activity"/>
    <property type="evidence" value="ECO:0007669"/>
    <property type="project" value="InterPro"/>
</dbReference>
<proteinExistence type="predicted"/>
<keyword evidence="5" id="KW-1185">Reference proteome</keyword>
<evidence type="ECO:0000256" key="1">
    <source>
        <dbReference type="ARBA" id="ARBA00022679"/>
    </source>
</evidence>
<accession>V4RFP2</accession>
<organism evidence="4 5">
    <name type="scientific">Lutibaculum baratangense AMV1</name>
    <dbReference type="NCBI Taxonomy" id="631454"/>
    <lineage>
        <taxon>Bacteria</taxon>
        <taxon>Pseudomonadati</taxon>
        <taxon>Pseudomonadota</taxon>
        <taxon>Alphaproteobacteria</taxon>
        <taxon>Hyphomicrobiales</taxon>
        <taxon>Tepidamorphaceae</taxon>
        <taxon>Lutibaculum</taxon>
    </lineage>
</organism>
<keyword evidence="1 4" id="KW-0808">Transferase</keyword>
<dbReference type="PANTHER" id="PTHR46401:SF2">
    <property type="entry name" value="GLYCOSYLTRANSFERASE WBBK-RELATED"/>
    <property type="match status" value="1"/>
</dbReference>
<sequence length="407" mass="45233">MADILFVHNNFPGQFGFVAQAMRDRGHRCVAIASQTGRELPGIGLLRWRSSRGTTQGIFPAATRAEADIIRGRAAVECARVLAGKGFRPKLVVGHPGWGETLFLKEVFPEAKVLLYAEYFYRSRGGDVNFDAEFDEMDFDKSVLVNAKNATLGLAYLGADRIVAPTEFQKSTLPPALWPSTTVIHEGVDLAAVRRDQKASFPLPDGRRLDATTPVVTFVNRRFEPLRGFHIMLRALPRLLETVPEAEILMIGADERGGYGKPPPDGHTWKSALLPEVEGRLDMRRVHFTGRVSPADLHAAMSISAAHVYYTYPFVMSWSLLEAMATECLIVGSDTGPVREAIAHGENGLLLDFFDVEALADTLISACREPARYAALRQAARRTVEERFDRDRLCRPRWLALIDEMLV</sequence>
<reference evidence="4 5" key="1">
    <citation type="journal article" date="2014" name="Genome Announc.">
        <title>Draft Genome Sequence of Lutibaculum baratangense Strain AMV1T, Isolated from a Mud Volcano in Andamans, India.</title>
        <authorList>
            <person name="Singh A."/>
            <person name="Sreenivas A."/>
            <person name="Sathyanarayana Reddy G."/>
            <person name="Pinnaka A.K."/>
            <person name="Shivaji S."/>
        </authorList>
    </citation>
    <scope>NUCLEOTIDE SEQUENCE [LARGE SCALE GENOMIC DNA]</scope>
    <source>
        <strain evidence="4 5">AMV1</strain>
    </source>
</reference>
<dbReference type="InterPro" id="IPR001296">
    <property type="entry name" value="Glyco_trans_1"/>
</dbReference>
<comment type="caution">
    <text evidence="4">The sequence shown here is derived from an EMBL/GenBank/DDBJ whole genome shotgun (WGS) entry which is preliminary data.</text>
</comment>
<dbReference type="Gene3D" id="3.40.50.2000">
    <property type="entry name" value="Glycogen Phosphorylase B"/>
    <property type="match status" value="2"/>
</dbReference>
<dbReference type="Pfam" id="PF00534">
    <property type="entry name" value="Glycos_transf_1"/>
    <property type="match status" value="1"/>
</dbReference>
<dbReference type="GO" id="GO:0009103">
    <property type="term" value="P:lipopolysaccharide biosynthetic process"/>
    <property type="evidence" value="ECO:0007669"/>
    <property type="project" value="TreeGrafter"/>
</dbReference>
<dbReference type="InterPro" id="IPR022623">
    <property type="entry name" value="Glyco_trans_4"/>
</dbReference>
<evidence type="ECO:0000259" key="2">
    <source>
        <dbReference type="Pfam" id="PF00534"/>
    </source>
</evidence>
<evidence type="ECO:0000313" key="4">
    <source>
        <dbReference type="EMBL" id="ESR24204.1"/>
    </source>
</evidence>
<feature type="domain" description="Glycosyl transferase family 4" evidence="3">
    <location>
        <begin position="25"/>
        <end position="192"/>
    </location>
</feature>
<feature type="domain" description="Glycosyl transferase family 1" evidence="2">
    <location>
        <begin position="211"/>
        <end position="382"/>
    </location>
</feature>
<dbReference type="RefSeq" id="WP_023432782.1">
    <property type="nucleotide sequence ID" value="NZ_AWXZ01000035.1"/>
</dbReference>
<dbReference type="STRING" id="631454.N177_2653"/>
<evidence type="ECO:0000313" key="5">
    <source>
        <dbReference type="Proteomes" id="UP000017819"/>
    </source>
</evidence>